<evidence type="ECO:0000256" key="2">
    <source>
        <dbReference type="ARBA" id="ARBA00022692"/>
    </source>
</evidence>
<protein>
    <recommendedName>
        <fullName evidence="7">Rhodopsin domain-containing protein</fullName>
    </recommendedName>
</protein>
<dbReference type="PANTHER" id="PTHR33048:SF47">
    <property type="entry name" value="INTEGRAL MEMBRANE PROTEIN-RELATED"/>
    <property type="match status" value="1"/>
</dbReference>
<feature type="domain" description="Rhodopsin" evidence="7">
    <location>
        <begin position="40"/>
        <end position="279"/>
    </location>
</feature>
<reference evidence="8 9" key="1">
    <citation type="journal article" date="2018" name="Front. Microbiol.">
        <title>Genome-Wide Analysis of Corynespora cassiicola Leaf Fall Disease Putative Effectors.</title>
        <authorList>
            <person name="Lopez D."/>
            <person name="Ribeiro S."/>
            <person name="Label P."/>
            <person name="Fumanal B."/>
            <person name="Venisse J.S."/>
            <person name="Kohler A."/>
            <person name="de Oliveira R.R."/>
            <person name="Labutti K."/>
            <person name="Lipzen A."/>
            <person name="Lail K."/>
            <person name="Bauer D."/>
            <person name="Ohm R.A."/>
            <person name="Barry K.W."/>
            <person name="Spatafora J."/>
            <person name="Grigoriev I.V."/>
            <person name="Martin F.M."/>
            <person name="Pujade-Renaud V."/>
        </authorList>
    </citation>
    <scope>NUCLEOTIDE SEQUENCE [LARGE SCALE GENOMIC DNA]</scope>
    <source>
        <strain evidence="8 9">Philippines</strain>
    </source>
</reference>
<dbReference type="STRING" id="1448308.A0A2T2P9H7"/>
<feature type="transmembrane region" description="Helical" evidence="6">
    <location>
        <begin position="183"/>
        <end position="203"/>
    </location>
</feature>
<evidence type="ECO:0000256" key="6">
    <source>
        <dbReference type="SAM" id="Phobius"/>
    </source>
</evidence>
<evidence type="ECO:0000256" key="5">
    <source>
        <dbReference type="ARBA" id="ARBA00038359"/>
    </source>
</evidence>
<comment type="similarity">
    <text evidence="5">Belongs to the SAT4 family.</text>
</comment>
<dbReference type="AlphaFoldDB" id="A0A2T2P9H7"/>
<dbReference type="EMBL" id="KZ678128">
    <property type="protein sequence ID" value="PSN74313.1"/>
    <property type="molecule type" value="Genomic_DNA"/>
</dbReference>
<feature type="transmembrane region" description="Helical" evidence="6">
    <location>
        <begin position="101"/>
        <end position="124"/>
    </location>
</feature>
<evidence type="ECO:0000256" key="1">
    <source>
        <dbReference type="ARBA" id="ARBA00004141"/>
    </source>
</evidence>
<proteinExistence type="inferred from homology"/>
<keyword evidence="4 6" id="KW-0472">Membrane</keyword>
<feature type="transmembrane region" description="Helical" evidence="6">
    <location>
        <begin position="52"/>
        <end position="72"/>
    </location>
</feature>
<feature type="transmembrane region" description="Helical" evidence="6">
    <location>
        <begin position="215"/>
        <end position="242"/>
    </location>
</feature>
<sequence length="350" mass="38638">MSPQSSSWLLISSKAAAYIGIDAFIPSVVFPFLALVAVLLRWYSRACLTRRVGCEDIFVTIALLLSMAMAGVTGGEFALDIEKSASTNEEMVLLKTTMKLVFAHSIIFHLAVNLVKISIVLQYIQVFKSIRSITFVCYTFIFMIAGAFGWGVFGVVFLCYPVPKYWDPQLPDGECMDAMRHFESTAICGVLLDFAIWVLPMTLWNRLNLERRQGLGLMFVFGLGGFVCVVSVLRLVLVQHAIRDGDVPKAGTYAVVWSAIELNVAIICASLLVMKPVMVRFWPGLFVEPPSARDQARAFRAIASLTLLTYGEELGEERKEVLSRHGTSPITSACPVDEVGETDLEVATSK</sequence>
<feature type="transmembrane region" description="Helical" evidence="6">
    <location>
        <begin position="254"/>
        <end position="274"/>
    </location>
</feature>
<dbReference type="InterPro" id="IPR052337">
    <property type="entry name" value="SAT4-like"/>
</dbReference>
<organism evidence="8 9">
    <name type="scientific">Corynespora cassiicola Philippines</name>
    <dbReference type="NCBI Taxonomy" id="1448308"/>
    <lineage>
        <taxon>Eukaryota</taxon>
        <taxon>Fungi</taxon>
        <taxon>Dikarya</taxon>
        <taxon>Ascomycota</taxon>
        <taxon>Pezizomycotina</taxon>
        <taxon>Dothideomycetes</taxon>
        <taxon>Pleosporomycetidae</taxon>
        <taxon>Pleosporales</taxon>
        <taxon>Corynesporascaceae</taxon>
        <taxon>Corynespora</taxon>
    </lineage>
</organism>
<dbReference type="InterPro" id="IPR049326">
    <property type="entry name" value="Rhodopsin_dom_fungi"/>
</dbReference>
<evidence type="ECO:0000256" key="3">
    <source>
        <dbReference type="ARBA" id="ARBA00022989"/>
    </source>
</evidence>
<keyword evidence="3 6" id="KW-1133">Transmembrane helix</keyword>
<keyword evidence="9" id="KW-1185">Reference proteome</keyword>
<dbReference type="PANTHER" id="PTHR33048">
    <property type="entry name" value="PTH11-LIKE INTEGRAL MEMBRANE PROTEIN (AFU_ORTHOLOGUE AFUA_5G11245)"/>
    <property type="match status" value="1"/>
</dbReference>
<keyword evidence="2 6" id="KW-0812">Transmembrane</keyword>
<comment type="subcellular location">
    <subcellularLocation>
        <location evidence="1">Membrane</location>
        <topology evidence="1">Multi-pass membrane protein</topology>
    </subcellularLocation>
</comment>
<gene>
    <name evidence="8" type="ORF">BS50DRAFT_627651</name>
</gene>
<evidence type="ECO:0000259" key="7">
    <source>
        <dbReference type="Pfam" id="PF20684"/>
    </source>
</evidence>
<evidence type="ECO:0000256" key="4">
    <source>
        <dbReference type="ARBA" id="ARBA00023136"/>
    </source>
</evidence>
<dbReference type="OrthoDB" id="444631at2759"/>
<dbReference type="Proteomes" id="UP000240883">
    <property type="component" value="Unassembled WGS sequence"/>
</dbReference>
<evidence type="ECO:0000313" key="9">
    <source>
        <dbReference type="Proteomes" id="UP000240883"/>
    </source>
</evidence>
<accession>A0A2T2P9H7</accession>
<dbReference type="Pfam" id="PF20684">
    <property type="entry name" value="Fung_rhodopsin"/>
    <property type="match status" value="1"/>
</dbReference>
<name>A0A2T2P9H7_CORCC</name>
<evidence type="ECO:0000313" key="8">
    <source>
        <dbReference type="EMBL" id="PSN74313.1"/>
    </source>
</evidence>
<dbReference type="GO" id="GO:0016020">
    <property type="term" value="C:membrane"/>
    <property type="evidence" value="ECO:0007669"/>
    <property type="project" value="UniProtKB-SubCell"/>
</dbReference>
<feature type="transmembrane region" description="Helical" evidence="6">
    <location>
        <begin position="15"/>
        <end position="40"/>
    </location>
</feature>
<feature type="transmembrane region" description="Helical" evidence="6">
    <location>
        <begin position="136"/>
        <end position="163"/>
    </location>
</feature>